<evidence type="ECO:0000313" key="6">
    <source>
        <dbReference type="EMBL" id="ONH75583.1"/>
    </source>
</evidence>
<dbReference type="OrthoDB" id="1747771at2759"/>
<feature type="region of interest" description="Disordered" evidence="3">
    <location>
        <begin position="1"/>
        <end position="64"/>
    </location>
</feature>
<dbReference type="EMBL" id="CP028775">
    <property type="protein sequence ID" value="AWU76500.1"/>
    <property type="molecule type" value="Genomic_DNA"/>
</dbReference>
<feature type="region of interest" description="Disordered" evidence="3">
    <location>
        <begin position="357"/>
        <end position="388"/>
    </location>
</feature>
<feature type="compositionally biased region" description="Polar residues" evidence="3">
    <location>
        <begin position="361"/>
        <end position="371"/>
    </location>
</feature>
<dbReference type="PANTHER" id="PTHR31001">
    <property type="entry name" value="UNCHARACTERIZED TRANSCRIPTIONAL REGULATORY PROTEIN"/>
    <property type="match status" value="1"/>
</dbReference>
<evidence type="ECO:0000256" key="3">
    <source>
        <dbReference type="SAM" id="MobiDB-lite"/>
    </source>
</evidence>
<reference evidence="7 9" key="3">
    <citation type="submission" date="2017-05" db="EMBL/GenBank/DDBJ databases">
        <title>The Genome Sequence of Candida krusei Ckrusei653.</title>
        <authorList>
            <person name="Cuomo C."/>
            <person name="Forche A."/>
            <person name="Young S."/>
            <person name="Abouelleil A."/>
            <person name="Cao P."/>
            <person name="Chapman S."/>
            <person name="Cusick C."/>
            <person name="Shea T."/>
            <person name="Nusbaum C."/>
            <person name="Birren B."/>
        </authorList>
    </citation>
    <scope>NUCLEOTIDE SEQUENCE [LARGE SCALE GENOMIC DNA]</scope>
    <source>
        <strain evidence="7 9">Ckrusei653</strain>
    </source>
</reference>
<dbReference type="Proteomes" id="UP000195871">
    <property type="component" value="Unassembled WGS sequence"/>
</dbReference>
<dbReference type="InterPro" id="IPR001138">
    <property type="entry name" value="Zn2Cys6_DnaBD"/>
</dbReference>
<evidence type="ECO:0000313" key="9">
    <source>
        <dbReference type="Proteomes" id="UP000195871"/>
    </source>
</evidence>
<gene>
    <name evidence="6" type="ORF">BOH78_1822</name>
    <name evidence="5" type="ORF">C5L36_0C04337</name>
    <name evidence="7" type="ORF">CAS74_000449</name>
</gene>
<reference evidence="8" key="1">
    <citation type="journal article" date="2017" name="Genome Announc.">
        <title>Genome sequences of Cyberlindnera fabianii 65, Pichia kudriavzevii 129, and Saccharomyces cerevisiae 131 isolated from fermented masau fruits in Zimbabwe.</title>
        <authorList>
            <person name="van Rijswijck I.M.H."/>
            <person name="Derks M.F.L."/>
            <person name="Abee T."/>
            <person name="de Ridder D."/>
            <person name="Smid E.J."/>
        </authorList>
    </citation>
    <scope>NUCLEOTIDE SEQUENCE [LARGE SCALE GENOMIC DNA]</scope>
    <source>
        <strain evidence="8">129</strain>
    </source>
</reference>
<dbReference type="InterPro" id="IPR036864">
    <property type="entry name" value="Zn2-C6_fun-type_DNA-bd_sf"/>
</dbReference>
<accession>A0A1V2LQN4</accession>
<reference evidence="5 10" key="4">
    <citation type="submission" date="2018-06" db="EMBL/GenBank/DDBJ databases">
        <title>Population genomics shows no distinction between pathogenic Candida krusei and environmental Pichia kudriavzevii: One species, four names.</title>
        <authorList>
            <person name="Douglass A.P."/>
            <person name="Offei B."/>
            <person name="Braun-Galleani S."/>
            <person name="Coughlan A.Y."/>
            <person name="Martos A."/>
            <person name="Ortiz-Merino R.A."/>
            <person name="Byrne K.P."/>
            <person name="Wolfe K.H."/>
        </authorList>
    </citation>
    <scope>NUCLEOTIDE SEQUENCE [LARGE SCALE GENOMIC DNA]</scope>
    <source>
        <strain evidence="5 10">CBS573</strain>
    </source>
</reference>
<evidence type="ECO:0000313" key="8">
    <source>
        <dbReference type="Proteomes" id="UP000189274"/>
    </source>
</evidence>
<evidence type="ECO:0000313" key="5">
    <source>
        <dbReference type="EMBL" id="AWU76500.1"/>
    </source>
</evidence>
<dbReference type="EMBL" id="NHMM01000001">
    <property type="protein sequence ID" value="OUT24066.1"/>
    <property type="molecule type" value="Genomic_DNA"/>
</dbReference>
<comment type="subcellular location">
    <subcellularLocation>
        <location evidence="1">Nucleus</location>
    </subcellularLocation>
</comment>
<reference evidence="6" key="2">
    <citation type="submission" date="2017-01" db="EMBL/GenBank/DDBJ databases">
        <authorList>
            <person name="Mah S.A."/>
            <person name="Swanson W.J."/>
            <person name="Moy G.W."/>
            <person name="Vacquier V.D."/>
        </authorList>
    </citation>
    <scope>NUCLEOTIDE SEQUENCE [LARGE SCALE GENOMIC DNA]</scope>
    <source>
        <strain evidence="6">129</strain>
    </source>
</reference>
<protein>
    <submittedName>
        <fullName evidence="6">Peroxisome proliferation transcriptional regulator</fullName>
    </submittedName>
</protein>
<organism evidence="6 8">
    <name type="scientific">Pichia kudriavzevii</name>
    <name type="common">Yeast</name>
    <name type="synonym">Issatchenkia orientalis</name>
    <dbReference type="NCBI Taxonomy" id="4909"/>
    <lineage>
        <taxon>Eukaryota</taxon>
        <taxon>Fungi</taxon>
        <taxon>Dikarya</taxon>
        <taxon>Ascomycota</taxon>
        <taxon>Saccharomycotina</taxon>
        <taxon>Pichiomycetes</taxon>
        <taxon>Pichiales</taxon>
        <taxon>Pichiaceae</taxon>
        <taxon>Pichia</taxon>
    </lineage>
</organism>
<dbReference type="InterPro" id="IPR050613">
    <property type="entry name" value="Sec_Metabolite_Reg"/>
</dbReference>
<feature type="compositionally biased region" description="Polar residues" evidence="3">
    <location>
        <begin position="30"/>
        <end position="39"/>
    </location>
</feature>
<dbReference type="Proteomes" id="UP000189274">
    <property type="component" value="Unassembled WGS sequence"/>
</dbReference>
<dbReference type="SUPFAM" id="SSF57701">
    <property type="entry name" value="Zn2/Cys6 DNA-binding domain"/>
    <property type="match status" value="1"/>
</dbReference>
<keyword evidence="2" id="KW-0539">Nucleus</keyword>
<dbReference type="Proteomes" id="UP000249293">
    <property type="component" value="Chromosome 3"/>
</dbReference>
<dbReference type="GO" id="GO:0005634">
    <property type="term" value="C:nucleus"/>
    <property type="evidence" value="ECO:0007669"/>
    <property type="project" value="UniProtKB-SubCell"/>
</dbReference>
<dbReference type="SMART" id="SM00066">
    <property type="entry name" value="GAL4"/>
    <property type="match status" value="1"/>
</dbReference>
<name>A0A1V2LQN4_PICKU</name>
<dbReference type="AlphaFoldDB" id="A0A1V2LQN4"/>
<dbReference type="GO" id="GO:0000981">
    <property type="term" value="F:DNA-binding transcription factor activity, RNA polymerase II-specific"/>
    <property type="evidence" value="ECO:0007669"/>
    <property type="project" value="InterPro"/>
</dbReference>
<dbReference type="VEuPathDB" id="FungiDB:C5L36_0C04337"/>
<evidence type="ECO:0000256" key="1">
    <source>
        <dbReference type="ARBA" id="ARBA00004123"/>
    </source>
</evidence>
<dbReference type="CDD" id="cd00067">
    <property type="entry name" value="GAL4"/>
    <property type="match status" value="1"/>
</dbReference>
<evidence type="ECO:0000256" key="2">
    <source>
        <dbReference type="ARBA" id="ARBA00023242"/>
    </source>
</evidence>
<feature type="domain" description="Zn(2)-C6 fungal-type" evidence="4">
    <location>
        <begin position="98"/>
        <end position="127"/>
    </location>
</feature>
<dbReference type="Pfam" id="PF00172">
    <property type="entry name" value="Zn_clus"/>
    <property type="match status" value="1"/>
</dbReference>
<sequence length="388" mass="43749">MSSEEHSFCLNDSIEDSKQTSSVKKPCSSHHPSTNTKKSNFLEKILTDDKATSPNGNADEDSQCNSNNSILSNSACNVDHSHDLHICKKKKRARRSYNCGPCKKHKIKCDMEIPCGNCKKYNRVDACLKNPPNPPSKELNAIREERKRKYLEKKMLAKQMNKKLPPGNANNPDNIVPLPLPIISHEPVHVLNPNVYASSNCYVNTEPVPSLERSSTNRSSSSTISNMAPTYPVIYVNQPPLPRQQPLQLSQQQSLQLSQQQSLQLPQQQQTIYQHPYGPFLGSLQTQHTLQQQAAQTLPPPHVPHSLPLDYHYQYYRHPSIRPLPNQTFIQPQFQSLKLSVPQQHPPLFANTLPPPMVVKSPSNDDLQSPPTRVYRAQGNEESVSKNQ</sequence>
<evidence type="ECO:0000313" key="10">
    <source>
        <dbReference type="Proteomes" id="UP000249293"/>
    </source>
</evidence>
<keyword evidence="10" id="KW-1185">Reference proteome</keyword>
<proteinExistence type="predicted"/>
<dbReference type="Gene3D" id="4.10.240.10">
    <property type="entry name" value="Zn(2)-C6 fungal-type DNA-binding domain"/>
    <property type="match status" value="1"/>
</dbReference>
<dbReference type="GO" id="GO:0008270">
    <property type="term" value="F:zinc ion binding"/>
    <property type="evidence" value="ECO:0007669"/>
    <property type="project" value="InterPro"/>
</dbReference>
<dbReference type="PROSITE" id="PS50048">
    <property type="entry name" value="ZN2_CY6_FUNGAL_2"/>
    <property type="match status" value="1"/>
</dbReference>
<dbReference type="EMBL" id="MQVM01000006">
    <property type="protein sequence ID" value="ONH75583.1"/>
    <property type="molecule type" value="Genomic_DNA"/>
</dbReference>
<evidence type="ECO:0000259" key="4">
    <source>
        <dbReference type="PROSITE" id="PS50048"/>
    </source>
</evidence>
<evidence type="ECO:0000313" key="7">
    <source>
        <dbReference type="EMBL" id="OUT24066.1"/>
    </source>
</evidence>